<keyword evidence="3" id="KW-1185">Reference proteome</keyword>
<evidence type="ECO:0000313" key="2">
    <source>
        <dbReference type="EMBL" id="KAF2652183.1"/>
    </source>
</evidence>
<accession>A0A6A6SZY5</accession>
<proteinExistence type="predicted"/>
<evidence type="ECO:0000313" key="3">
    <source>
        <dbReference type="Proteomes" id="UP000799324"/>
    </source>
</evidence>
<dbReference type="Pfam" id="PF23549">
    <property type="entry name" value="Zn_ribbon_GRF_2"/>
    <property type="match status" value="1"/>
</dbReference>
<sequence length="114" mass="12314">MSQTYTFPLAPPTCNTHNKPCTRQRVNPNNAKGNAGRPYYICRLCDADNRGQFGPGFVTSDDAIGVYEGNPKCKCDALSRLGKAGCDTTIAGQWFVKCAAGVCGYWAPVRFGRG</sequence>
<dbReference type="InterPro" id="IPR056444">
    <property type="entry name" value="Zn_ribbon_GRF_2"/>
</dbReference>
<gene>
    <name evidence="2" type="ORF">K491DRAFT_605432</name>
</gene>
<dbReference type="Proteomes" id="UP000799324">
    <property type="component" value="Unassembled WGS sequence"/>
</dbReference>
<organism evidence="2 3">
    <name type="scientific">Lophiostoma macrostomum CBS 122681</name>
    <dbReference type="NCBI Taxonomy" id="1314788"/>
    <lineage>
        <taxon>Eukaryota</taxon>
        <taxon>Fungi</taxon>
        <taxon>Dikarya</taxon>
        <taxon>Ascomycota</taxon>
        <taxon>Pezizomycotina</taxon>
        <taxon>Dothideomycetes</taxon>
        <taxon>Pleosporomycetidae</taxon>
        <taxon>Pleosporales</taxon>
        <taxon>Lophiostomataceae</taxon>
        <taxon>Lophiostoma</taxon>
    </lineage>
</organism>
<dbReference type="AlphaFoldDB" id="A0A6A6SZY5"/>
<name>A0A6A6SZY5_9PLEO</name>
<evidence type="ECO:0000259" key="1">
    <source>
        <dbReference type="Pfam" id="PF23549"/>
    </source>
</evidence>
<reference evidence="2" key="1">
    <citation type="journal article" date="2020" name="Stud. Mycol.">
        <title>101 Dothideomycetes genomes: a test case for predicting lifestyles and emergence of pathogens.</title>
        <authorList>
            <person name="Haridas S."/>
            <person name="Albert R."/>
            <person name="Binder M."/>
            <person name="Bloem J."/>
            <person name="Labutti K."/>
            <person name="Salamov A."/>
            <person name="Andreopoulos B."/>
            <person name="Baker S."/>
            <person name="Barry K."/>
            <person name="Bills G."/>
            <person name="Bluhm B."/>
            <person name="Cannon C."/>
            <person name="Castanera R."/>
            <person name="Culley D."/>
            <person name="Daum C."/>
            <person name="Ezra D."/>
            <person name="Gonzalez J."/>
            <person name="Henrissat B."/>
            <person name="Kuo A."/>
            <person name="Liang C."/>
            <person name="Lipzen A."/>
            <person name="Lutzoni F."/>
            <person name="Magnuson J."/>
            <person name="Mondo S."/>
            <person name="Nolan M."/>
            <person name="Ohm R."/>
            <person name="Pangilinan J."/>
            <person name="Park H.-J."/>
            <person name="Ramirez L."/>
            <person name="Alfaro M."/>
            <person name="Sun H."/>
            <person name="Tritt A."/>
            <person name="Yoshinaga Y."/>
            <person name="Zwiers L.-H."/>
            <person name="Turgeon B."/>
            <person name="Goodwin S."/>
            <person name="Spatafora J."/>
            <person name="Crous P."/>
            <person name="Grigoriev I."/>
        </authorList>
    </citation>
    <scope>NUCLEOTIDE SEQUENCE</scope>
    <source>
        <strain evidence="2">CBS 122681</strain>
    </source>
</reference>
<feature type="domain" description="GRF-like zinc ribbon" evidence="1">
    <location>
        <begin position="11"/>
        <end position="63"/>
    </location>
</feature>
<dbReference type="OrthoDB" id="4274840at2759"/>
<protein>
    <recommendedName>
        <fullName evidence="1">GRF-like zinc ribbon domain-containing protein</fullName>
    </recommendedName>
</protein>
<dbReference type="EMBL" id="MU004408">
    <property type="protein sequence ID" value="KAF2652183.1"/>
    <property type="molecule type" value="Genomic_DNA"/>
</dbReference>